<dbReference type="AlphaFoldDB" id="A0A1I4VYQ7"/>
<dbReference type="Gene3D" id="3.60.70.12">
    <property type="entry name" value="L-amino peptidase D-ALA esterase/amidase"/>
    <property type="match status" value="1"/>
</dbReference>
<sequence length="324" mass="33495">MNDTLTAVLGLKVGHAHVEGFLSGCTVILTPPEGCPAGVDIRGGAPGTYGTDSLAPVNLVERVHGIFLSGGSAFGLAVGDGVRRFLKENNVGFETGYEKVPIVCGAIIFDLGINKGGKKPDSDLGYEACRCASSEPVLCGNVGAGAGATVGKLFGLERAMKGGLGSYCITTPYGLKVAALMVVNAFGDIWDPREGRLLAGCRKSPDSRELADARECIRGLKVLRGFPDGNNTVIGVVATNAEMNKTQLTKVAQMAHDGIARTVVPAHTQYDGDTIFAISCGDLKGVETSVVGHLAADAVSEAIVRAVRSAVGVKGIPAWKEIQA</sequence>
<evidence type="ECO:0000313" key="2">
    <source>
        <dbReference type="EMBL" id="SFN06474.1"/>
    </source>
</evidence>
<dbReference type="CDD" id="cd02252">
    <property type="entry name" value="nylC_like"/>
    <property type="match status" value="1"/>
</dbReference>
<name>A0A1I4VYQ7_9BACT</name>
<gene>
    <name evidence="2" type="ORF">SAMN05660836_02535</name>
</gene>
<keyword evidence="3" id="KW-1185">Reference proteome</keyword>
<dbReference type="STRING" id="39841.SAMN05660836_02535"/>
<comment type="similarity">
    <text evidence="1">Belongs to the peptidase S58 family.</text>
</comment>
<proteinExistence type="inferred from homology"/>
<dbReference type="OrthoDB" id="9808347at2"/>
<protein>
    <submittedName>
        <fullName evidence="2">L-aminopeptidase/D-esterase</fullName>
    </submittedName>
</protein>
<evidence type="ECO:0000313" key="3">
    <source>
        <dbReference type="Proteomes" id="UP000199611"/>
    </source>
</evidence>
<dbReference type="Proteomes" id="UP000199611">
    <property type="component" value="Unassembled WGS sequence"/>
</dbReference>
<evidence type="ECO:0000256" key="1">
    <source>
        <dbReference type="ARBA" id="ARBA00007068"/>
    </source>
</evidence>
<keyword evidence="2" id="KW-0645">Protease</keyword>
<organism evidence="2 3">
    <name type="scientific">Thermodesulforhabdus norvegica</name>
    <dbReference type="NCBI Taxonomy" id="39841"/>
    <lineage>
        <taxon>Bacteria</taxon>
        <taxon>Pseudomonadati</taxon>
        <taxon>Thermodesulfobacteriota</taxon>
        <taxon>Syntrophobacteria</taxon>
        <taxon>Syntrophobacterales</taxon>
        <taxon>Thermodesulforhabdaceae</taxon>
        <taxon>Thermodesulforhabdus</taxon>
    </lineage>
</organism>
<dbReference type="InterPro" id="IPR016117">
    <property type="entry name" value="ArgJ-like_dom_sf"/>
</dbReference>
<dbReference type="Pfam" id="PF03576">
    <property type="entry name" value="Peptidase_S58"/>
    <property type="match status" value="1"/>
</dbReference>
<dbReference type="PANTHER" id="PTHR36512">
    <property type="entry name" value="D-AMINOPEPTIDASE"/>
    <property type="match status" value="1"/>
</dbReference>
<accession>A0A1I4VYQ7</accession>
<keyword evidence="2" id="KW-0031">Aminopeptidase</keyword>
<dbReference type="InterPro" id="IPR005321">
    <property type="entry name" value="Peptidase_S58_DmpA"/>
</dbReference>
<dbReference type="EMBL" id="FOUU01000012">
    <property type="protein sequence ID" value="SFN06474.1"/>
    <property type="molecule type" value="Genomic_DNA"/>
</dbReference>
<reference evidence="2 3" key="1">
    <citation type="submission" date="2016-10" db="EMBL/GenBank/DDBJ databases">
        <authorList>
            <person name="de Groot N.N."/>
        </authorList>
    </citation>
    <scope>NUCLEOTIDE SEQUENCE [LARGE SCALE GENOMIC DNA]</scope>
    <source>
        <strain evidence="2 3">DSM 9990</strain>
    </source>
</reference>
<dbReference type="GO" id="GO:0004177">
    <property type="term" value="F:aminopeptidase activity"/>
    <property type="evidence" value="ECO:0007669"/>
    <property type="project" value="UniProtKB-KW"/>
</dbReference>
<dbReference type="RefSeq" id="WP_093396299.1">
    <property type="nucleotide sequence ID" value="NZ_FOUU01000012.1"/>
</dbReference>
<keyword evidence="2" id="KW-0378">Hydrolase</keyword>
<dbReference type="SUPFAM" id="SSF56266">
    <property type="entry name" value="DmpA/ArgJ-like"/>
    <property type="match status" value="1"/>
</dbReference>
<dbReference type="PANTHER" id="PTHR36512:SF3">
    <property type="entry name" value="BLR5678 PROTEIN"/>
    <property type="match status" value="1"/>
</dbReference>